<dbReference type="EMBL" id="JAHRHJ020000009">
    <property type="protein sequence ID" value="KAH9301050.1"/>
    <property type="molecule type" value="Genomic_DNA"/>
</dbReference>
<dbReference type="Proteomes" id="UP000824469">
    <property type="component" value="Unassembled WGS sequence"/>
</dbReference>
<evidence type="ECO:0000313" key="3">
    <source>
        <dbReference type="Proteomes" id="UP000824469"/>
    </source>
</evidence>
<feature type="region of interest" description="Disordered" evidence="1">
    <location>
        <begin position="22"/>
        <end position="44"/>
    </location>
</feature>
<feature type="non-terminal residue" evidence="2">
    <location>
        <position position="1"/>
    </location>
</feature>
<sequence length="125" mass="14072">FLTSRLMGGRDYFGLRKKITKGAESTTEESKNRKGAGKTKRDTSHEKYQLFEVSHGILDSFHVVIRMLRSIFQQSYHLLLCPQHAPNFTGEIMEPLDLSQGRAGPDLADLGNGIFCIFCHGMLNL</sequence>
<evidence type="ECO:0000256" key="1">
    <source>
        <dbReference type="SAM" id="MobiDB-lite"/>
    </source>
</evidence>
<evidence type="ECO:0000313" key="2">
    <source>
        <dbReference type="EMBL" id="KAH9301050.1"/>
    </source>
</evidence>
<feature type="non-terminal residue" evidence="2">
    <location>
        <position position="125"/>
    </location>
</feature>
<keyword evidence="3" id="KW-1185">Reference proteome</keyword>
<proteinExistence type="predicted"/>
<name>A0AA38CII5_TAXCH</name>
<accession>A0AA38CII5</accession>
<comment type="caution">
    <text evidence="2">The sequence shown here is derived from an EMBL/GenBank/DDBJ whole genome shotgun (WGS) entry which is preliminary data.</text>
</comment>
<reference evidence="2 3" key="1">
    <citation type="journal article" date="2021" name="Nat. Plants">
        <title>The Taxus genome provides insights into paclitaxel biosynthesis.</title>
        <authorList>
            <person name="Xiong X."/>
            <person name="Gou J."/>
            <person name="Liao Q."/>
            <person name="Li Y."/>
            <person name="Zhou Q."/>
            <person name="Bi G."/>
            <person name="Li C."/>
            <person name="Du R."/>
            <person name="Wang X."/>
            <person name="Sun T."/>
            <person name="Guo L."/>
            <person name="Liang H."/>
            <person name="Lu P."/>
            <person name="Wu Y."/>
            <person name="Zhang Z."/>
            <person name="Ro D.K."/>
            <person name="Shang Y."/>
            <person name="Huang S."/>
            <person name="Yan J."/>
        </authorList>
    </citation>
    <scope>NUCLEOTIDE SEQUENCE [LARGE SCALE GENOMIC DNA]</scope>
    <source>
        <strain evidence="2">Ta-2019</strain>
    </source>
</reference>
<dbReference type="AlphaFoldDB" id="A0AA38CII5"/>
<protein>
    <submittedName>
        <fullName evidence="2">Uncharacterized protein</fullName>
    </submittedName>
</protein>
<gene>
    <name evidence="2" type="ORF">KI387_012633</name>
</gene>
<organism evidence="2 3">
    <name type="scientific">Taxus chinensis</name>
    <name type="common">Chinese yew</name>
    <name type="synonym">Taxus wallichiana var. chinensis</name>
    <dbReference type="NCBI Taxonomy" id="29808"/>
    <lineage>
        <taxon>Eukaryota</taxon>
        <taxon>Viridiplantae</taxon>
        <taxon>Streptophyta</taxon>
        <taxon>Embryophyta</taxon>
        <taxon>Tracheophyta</taxon>
        <taxon>Spermatophyta</taxon>
        <taxon>Pinopsida</taxon>
        <taxon>Pinidae</taxon>
        <taxon>Conifers II</taxon>
        <taxon>Cupressales</taxon>
        <taxon>Taxaceae</taxon>
        <taxon>Taxus</taxon>
    </lineage>
</organism>